<keyword evidence="3" id="KW-1185">Reference proteome</keyword>
<dbReference type="AlphaFoldDB" id="A0A2L2T2L2"/>
<dbReference type="EMBL" id="LN649229">
    <property type="protein sequence ID" value="CEI63729.1"/>
    <property type="molecule type" value="Genomic_DNA"/>
</dbReference>
<dbReference type="InterPro" id="IPR035994">
    <property type="entry name" value="Nucleoside_phosphorylase_sf"/>
</dbReference>
<dbReference type="Pfam" id="PF01048">
    <property type="entry name" value="PNP_UDP_1"/>
    <property type="match status" value="1"/>
</dbReference>
<dbReference type="Gene3D" id="3.40.50.1580">
    <property type="entry name" value="Nucleoside phosphorylase domain"/>
    <property type="match status" value="1"/>
</dbReference>
<dbReference type="InterPro" id="IPR000845">
    <property type="entry name" value="Nucleoside_phosphorylase_d"/>
</dbReference>
<dbReference type="STRING" id="56646.A0A2L2T2L2"/>
<dbReference type="PANTHER" id="PTHR46082">
    <property type="entry name" value="ATP/GTP-BINDING PROTEIN-RELATED"/>
    <property type="match status" value="1"/>
</dbReference>
<dbReference type="GeneID" id="37251885"/>
<name>A0A2L2T2L2_9HYPO</name>
<proteinExistence type="predicted"/>
<dbReference type="InterPro" id="IPR053137">
    <property type="entry name" value="NLR-like"/>
</dbReference>
<organism evidence="2 3">
    <name type="scientific">Fusarium venenatum</name>
    <dbReference type="NCBI Taxonomy" id="56646"/>
    <lineage>
        <taxon>Eukaryota</taxon>
        <taxon>Fungi</taxon>
        <taxon>Dikarya</taxon>
        <taxon>Ascomycota</taxon>
        <taxon>Pezizomycotina</taxon>
        <taxon>Sordariomycetes</taxon>
        <taxon>Hypocreomycetidae</taxon>
        <taxon>Hypocreales</taxon>
        <taxon>Nectriaceae</taxon>
        <taxon>Fusarium</taxon>
    </lineage>
</organism>
<dbReference type="Proteomes" id="UP000245910">
    <property type="component" value="Chromosome I"/>
</dbReference>
<dbReference type="PANTHER" id="PTHR46082:SF6">
    <property type="entry name" value="AAA+ ATPASE DOMAIN-CONTAINING PROTEIN-RELATED"/>
    <property type="match status" value="1"/>
</dbReference>
<evidence type="ECO:0000259" key="1">
    <source>
        <dbReference type="Pfam" id="PF01048"/>
    </source>
</evidence>
<dbReference type="GO" id="GO:0003824">
    <property type="term" value="F:catalytic activity"/>
    <property type="evidence" value="ECO:0007669"/>
    <property type="project" value="InterPro"/>
</dbReference>
<dbReference type="SUPFAM" id="SSF53167">
    <property type="entry name" value="Purine and uridine phosphorylases"/>
    <property type="match status" value="1"/>
</dbReference>
<dbReference type="RefSeq" id="XP_025587449.1">
    <property type="nucleotide sequence ID" value="XM_025730499.2"/>
</dbReference>
<sequence>MSRKSGVKRSDVEIAIICALPTEARAIQKLMENTSNDTVGNPDYSGATKTQPDENAYTLGEMDGHPVVLVHMPSVGKISATFASTHLKHTYTAIKLALLAGICGGVPKNGDEVKRRLGDVVIGTSVVQFDMGRQYPDKFEQSEHSQALLGKPSVEIQAFIKKLESSKEVLQQRMQTTITENIATGFRLADDLYDATYWHIHRDADCCIQDEKICDTARRSTCESLHCDDLDRREKRTELKPIIHFGPVGCGDTVMKSGTHRDNLAKGSKVIALDMEGAGTSMHQACLFVKSISDYADSHKNKDWQEHASLASAACVKAIIGQWHLSDKSALKSQAVRIQNVTVKDSAMVSMVAQDPVLHNATFNLGHG</sequence>
<evidence type="ECO:0000313" key="3">
    <source>
        <dbReference type="Proteomes" id="UP000245910"/>
    </source>
</evidence>
<dbReference type="KEGG" id="fvn:FVRRES_00241"/>
<feature type="domain" description="Nucleoside phosphorylase" evidence="1">
    <location>
        <begin position="13"/>
        <end position="320"/>
    </location>
</feature>
<reference evidence="3" key="1">
    <citation type="submission" date="2014-10" db="EMBL/GenBank/DDBJ databases">
        <authorList>
            <person name="King R."/>
        </authorList>
    </citation>
    <scope>NUCLEOTIDE SEQUENCE [LARGE SCALE GENOMIC DNA]</scope>
    <source>
        <strain evidence="3">A3/5</strain>
    </source>
</reference>
<accession>A0A2L2T2L2</accession>
<dbReference type="GO" id="GO:0009116">
    <property type="term" value="P:nucleoside metabolic process"/>
    <property type="evidence" value="ECO:0007669"/>
    <property type="project" value="InterPro"/>
</dbReference>
<evidence type="ECO:0000313" key="2">
    <source>
        <dbReference type="EMBL" id="CEI63729.1"/>
    </source>
</evidence>
<protein>
    <recommendedName>
        <fullName evidence="1">Nucleoside phosphorylase domain-containing protein</fullName>
    </recommendedName>
</protein>